<dbReference type="Proteomes" id="UP000243975">
    <property type="component" value="Unassembled WGS sequence"/>
</dbReference>
<dbReference type="OMA" id="NSLCEYH"/>
<keyword evidence="6" id="KW-1185">Reference proteome</keyword>
<evidence type="ECO:0000259" key="4">
    <source>
        <dbReference type="PROSITE" id="PS51667"/>
    </source>
</evidence>
<proteinExistence type="predicted"/>
<feature type="non-terminal residue" evidence="5">
    <location>
        <position position="292"/>
    </location>
</feature>
<feature type="region of interest" description="Disordered" evidence="3">
    <location>
        <begin position="240"/>
        <end position="292"/>
    </location>
</feature>
<evidence type="ECO:0000256" key="3">
    <source>
        <dbReference type="SAM" id="MobiDB-lite"/>
    </source>
</evidence>
<organism evidence="5 6">
    <name type="scientific">Cynara cardunculus var. scolymus</name>
    <name type="common">Globe artichoke</name>
    <name type="synonym">Cynara scolymus</name>
    <dbReference type="NCBI Taxonomy" id="59895"/>
    <lineage>
        <taxon>Eukaryota</taxon>
        <taxon>Viridiplantae</taxon>
        <taxon>Streptophyta</taxon>
        <taxon>Embryophyta</taxon>
        <taxon>Tracheophyta</taxon>
        <taxon>Spermatophyta</taxon>
        <taxon>Magnoliopsida</taxon>
        <taxon>eudicotyledons</taxon>
        <taxon>Gunneridae</taxon>
        <taxon>Pentapetalae</taxon>
        <taxon>asterids</taxon>
        <taxon>campanulids</taxon>
        <taxon>Asterales</taxon>
        <taxon>Asteraceae</taxon>
        <taxon>Carduoideae</taxon>
        <taxon>Cardueae</taxon>
        <taxon>Carduinae</taxon>
        <taxon>Cynara</taxon>
    </lineage>
</organism>
<protein>
    <submittedName>
        <fullName evidence="5">WRC-like protein</fullName>
    </submittedName>
</protein>
<evidence type="ECO:0000256" key="2">
    <source>
        <dbReference type="PROSITE-ProRule" id="PRU01002"/>
    </source>
</evidence>
<dbReference type="STRING" id="59895.A0A103XE82"/>
<reference evidence="5 6" key="1">
    <citation type="journal article" date="2016" name="Sci. Rep.">
        <title>The genome sequence of the outbreeding globe artichoke constructed de novo incorporating a phase-aware low-pass sequencing strategy of F1 progeny.</title>
        <authorList>
            <person name="Scaglione D."/>
            <person name="Reyes-Chin-Wo S."/>
            <person name="Acquadro A."/>
            <person name="Froenicke L."/>
            <person name="Portis E."/>
            <person name="Beitel C."/>
            <person name="Tirone M."/>
            <person name="Mauro R."/>
            <person name="Lo Monaco A."/>
            <person name="Mauromicale G."/>
            <person name="Faccioli P."/>
            <person name="Cattivelli L."/>
            <person name="Rieseberg L."/>
            <person name="Michelmore R."/>
            <person name="Lanteri S."/>
        </authorList>
    </citation>
    <scope>NUCLEOTIDE SEQUENCE [LARGE SCALE GENOMIC DNA]</scope>
    <source>
        <strain evidence="5">2C</strain>
    </source>
</reference>
<dbReference type="PANTHER" id="PTHR34680">
    <property type="entry name" value="EXPRESSED PROTEIN"/>
    <property type="match status" value="1"/>
</dbReference>
<dbReference type="PANTHER" id="PTHR34680:SF3">
    <property type="entry name" value="EXPRESSED PROTEIN"/>
    <property type="match status" value="1"/>
</dbReference>
<evidence type="ECO:0000313" key="5">
    <source>
        <dbReference type="EMBL" id="KVH89061.1"/>
    </source>
</evidence>
<comment type="caution">
    <text evidence="2">Lacks conserved residue(s) required for the propagation of feature annotation.</text>
</comment>
<dbReference type="AlphaFoldDB" id="A0A103XE82"/>
<dbReference type="PROSITE" id="PS51667">
    <property type="entry name" value="WRC"/>
    <property type="match status" value="1"/>
</dbReference>
<name>A0A103XE82_CYNCS</name>
<feature type="region of interest" description="Disordered" evidence="3">
    <location>
        <begin position="171"/>
        <end position="192"/>
    </location>
</feature>
<dbReference type="EMBL" id="LEKV01005314">
    <property type="protein sequence ID" value="KVH89061.1"/>
    <property type="molecule type" value="Genomic_DNA"/>
</dbReference>
<sequence length="292" mass="32950">MRIRKNAKISTLFFANTNLSNDSDDCLIQQKELCQLNQSPWDIITFPPSDSSSSLVQFDDNEAYYNVCLAGNASWDYSIGASERLPFVNSLASVKTSEGENYGFDEPKHDYGGILGFEGGETSEIQEEIVLCGRTDDKGWQCGRLVKNGDTICDYHVNELQTNAVWTSKKSRPINGTMAGTHSRPRQNKKRASTSPYEFYYYTGFGPSWGKKRGSTATTSNTYNEIIPTDDMDIRREMEKRFEPETSKIRPTKTELMYDDDDVDDNKKGKSGIVGKKRGRKPIKARSLKSLM</sequence>
<feature type="compositionally biased region" description="Basic residues" evidence="3">
    <location>
        <begin position="183"/>
        <end position="192"/>
    </location>
</feature>
<evidence type="ECO:0000313" key="6">
    <source>
        <dbReference type="Proteomes" id="UP000243975"/>
    </source>
</evidence>
<comment type="caution">
    <text evidence="5">The sequence shown here is derived from an EMBL/GenBank/DDBJ whole genome shotgun (WGS) entry which is preliminary data.</text>
</comment>
<accession>A0A103XE82</accession>
<evidence type="ECO:0000256" key="1">
    <source>
        <dbReference type="ARBA" id="ARBA00023242"/>
    </source>
</evidence>
<feature type="compositionally biased region" description="Basic residues" evidence="3">
    <location>
        <begin position="275"/>
        <end position="292"/>
    </location>
</feature>
<gene>
    <name evidence="5" type="ORF">Ccrd_008935</name>
</gene>
<dbReference type="InterPro" id="IPR014977">
    <property type="entry name" value="WRC_dom"/>
</dbReference>
<feature type="domain" description="WRC" evidence="4">
    <location>
        <begin position="126"/>
        <end position="173"/>
    </location>
</feature>
<dbReference type="Gramene" id="KVH89061">
    <property type="protein sequence ID" value="KVH89061"/>
    <property type="gene ID" value="Ccrd_008935"/>
</dbReference>
<keyword evidence="1" id="KW-0539">Nucleus</keyword>